<feature type="region of interest" description="Disordered" evidence="10">
    <location>
        <begin position="27"/>
        <end position="61"/>
    </location>
</feature>
<keyword evidence="5" id="KW-0378">Hydrolase</keyword>
<feature type="signal peptide" evidence="11">
    <location>
        <begin position="1"/>
        <end position="23"/>
    </location>
</feature>
<dbReference type="GO" id="GO:0008234">
    <property type="term" value="F:cysteine-type peptidase activity"/>
    <property type="evidence" value="ECO:0007669"/>
    <property type="project" value="UniProtKB-KW"/>
</dbReference>
<evidence type="ECO:0000256" key="9">
    <source>
        <dbReference type="ARBA" id="ARBA00023180"/>
    </source>
</evidence>
<evidence type="ECO:0000259" key="13">
    <source>
        <dbReference type="SMART" id="SM00848"/>
    </source>
</evidence>
<feature type="region of interest" description="Disordered" evidence="10">
    <location>
        <begin position="1097"/>
        <end position="1118"/>
    </location>
</feature>
<evidence type="ECO:0000256" key="1">
    <source>
        <dbReference type="ARBA" id="ARBA00008455"/>
    </source>
</evidence>
<feature type="region of interest" description="Disordered" evidence="10">
    <location>
        <begin position="394"/>
        <end position="457"/>
    </location>
</feature>
<dbReference type="Gene3D" id="3.10.450.10">
    <property type="match status" value="5"/>
</dbReference>
<dbReference type="STRING" id="62324.A0A4Y0BR50"/>
<feature type="compositionally biased region" description="Basic and acidic residues" evidence="10">
    <location>
        <begin position="510"/>
        <end position="520"/>
    </location>
</feature>
<dbReference type="InterPro" id="IPR000668">
    <property type="entry name" value="Peptidase_C1A_C"/>
</dbReference>
<dbReference type="SUPFAM" id="SSF54403">
    <property type="entry name" value="Cystatin/monellin"/>
    <property type="match status" value="6"/>
</dbReference>
<dbReference type="InterPro" id="IPR013201">
    <property type="entry name" value="Prot_inhib_I29"/>
</dbReference>
<keyword evidence="7" id="KW-0865">Zymogen</keyword>
<dbReference type="PANTHER" id="PTHR12411">
    <property type="entry name" value="CYSTEINE PROTEASE FAMILY C1-RELATED"/>
    <property type="match status" value="1"/>
</dbReference>
<dbReference type="FunFam" id="3.90.70.10:FF:000130">
    <property type="entry name" value="Cysteine proteinase 1"/>
    <property type="match status" value="1"/>
</dbReference>
<dbReference type="PROSITE" id="PS00139">
    <property type="entry name" value="THIOL_PROTEASE_CYS"/>
    <property type="match status" value="1"/>
</dbReference>
<evidence type="ECO:0000256" key="10">
    <source>
        <dbReference type="SAM" id="MobiDB-lite"/>
    </source>
</evidence>
<evidence type="ECO:0000256" key="3">
    <source>
        <dbReference type="ARBA" id="ARBA00022670"/>
    </source>
</evidence>
<dbReference type="PROSITE" id="PS00287">
    <property type="entry name" value="CYSTATIN"/>
    <property type="match status" value="1"/>
</dbReference>
<dbReference type="Pfam" id="PF08246">
    <property type="entry name" value="Inhibitor_I29"/>
    <property type="match status" value="1"/>
</dbReference>
<keyword evidence="4 11" id="KW-0732">Signal</keyword>
<dbReference type="CDD" id="cd00042">
    <property type="entry name" value="CY"/>
    <property type="match status" value="1"/>
</dbReference>
<feature type="region of interest" description="Disordered" evidence="10">
    <location>
        <begin position="213"/>
        <end position="242"/>
    </location>
</feature>
<feature type="compositionally biased region" description="Low complexity" evidence="10">
    <location>
        <begin position="621"/>
        <end position="641"/>
    </location>
</feature>
<keyword evidence="3" id="KW-0645">Protease</keyword>
<feature type="compositionally biased region" description="Polar residues" evidence="10">
    <location>
        <begin position="27"/>
        <end position="42"/>
    </location>
</feature>
<dbReference type="InterPro" id="IPR039417">
    <property type="entry name" value="Peptidase_C1A_papain-like"/>
</dbReference>
<accession>A0A4Y0BR50</accession>
<dbReference type="InterPro" id="IPR013128">
    <property type="entry name" value="Peptidase_C1A"/>
</dbReference>
<feature type="region of interest" description="Disordered" evidence="10">
    <location>
        <begin position="662"/>
        <end position="719"/>
    </location>
</feature>
<evidence type="ECO:0008006" key="15">
    <source>
        <dbReference type="Google" id="ProtNLM"/>
    </source>
</evidence>
<feature type="compositionally biased region" description="Basic and acidic residues" evidence="10">
    <location>
        <begin position="832"/>
        <end position="847"/>
    </location>
</feature>
<evidence type="ECO:0000256" key="6">
    <source>
        <dbReference type="ARBA" id="ARBA00022807"/>
    </source>
</evidence>
<dbReference type="InterPro" id="IPR025660">
    <property type="entry name" value="Pept_his_AS"/>
</dbReference>
<feature type="compositionally biased region" description="Basic and acidic residues" evidence="10">
    <location>
        <begin position="662"/>
        <end position="672"/>
    </location>
</feature>
<feature type="region of interest" description="Disordered" evidence="10">
    <location>
        <begin position="1435"/>
        <end position="1483"/>
    </location>
</feature>
<organism evidence="14">
    <name type="scientific">Anopheles funestus</name>
    <name type="common">African malaria mosquito</name>
    <dbReference type="NCBI Taxonomy" id="62324"/>
    <lineage>
        <taxon>Eukaryota</taxon>
        <taxon>Metazoa</taxon>
        <taxon>Ecdysozoa</taxon>
        <taxon>Arthropoda</taxon>
        <taxon>Hexapoda</taxon>
        <taxon>Insecta</taxon>
        <taxon>Pterygota</taxon>
        <taxon>Neoptera</taxon>
        <taxon>Endopterygota</taxon>
        <taxon>Diptera</taxon>
        <taxon>Nematocera</taxon>
        <taxon>Culicoidea</taxon>
        <taxon>Culicidae</taxon>
        <taxon>Anophelinae</taxon>
        <taxon>Anopheles</taxon>
    </lineage>
</organism>
<evidence type="ECO:0000256" key="8">
    <source>
        <dbReference type="ARBA" id="ARBA00023157"/>
    </source>
</evidence>
<feature type="compositionally biased region" description="Basic and acidic residues" evidence="10">
    <location>
        <begin position="685"/>
        <end position="695"/>
    </location>
</feature>
<feature type="domain" description="Peptidase C1A papain C-terminal" evidence="12">
    <location>
        <begin position="2018"/>
        <end position="2236"/>
    </location>
</feature>
<feature type="region of interest" description="Disordered" evidence="10">
    <location>
        <begin position="614"/>
        <end position="642"/>
    </location>
</feature>
<reference evidence="14" key="1">
    <citation type="submission" date="2020-05" db="UniProtKB">
        <authorList>
            <consortium name="EnsemblMetazoa"/>
        </authorList>
    </citation>
    <scope>IDENTIFICATION</scope>
    <source>
        <strain evidence="14">FUMOZ</strain>
    </source>
</reference>
<evidence type="ECO:0000259" key="12">
    <source>
        <dbReference type="SMART" id="SM00645"/>
    </source>
</evidence>
<keyword evidence="6" id="KW-0788">Thiol protease</keyword>
<feature type="region of interest" description="Disordered" evidence="10">
    <location>
        <begin position="793"/>
        <end position="864"/>
    </location>
</feature>
<evidence type="ECO:0000256" key="7">
    <source>
        <dbReference type="ARBA" id="ARBA00023145"/>
    </source>
</evidence>
<evidence type="ECO:0000313" key="14">
    <source>
        <dbReference type="EnsemblMetazoa" id="AFUN021913-PA"/>
    </source>
</evidence>
<dbReference type="PROSITE" id="PS00640">
    <property type="entry name" value="THIOL_PROTEASE_ASN"/>
    <property type="match status" value="1"/>
</dbReference>
<keyword evidence="8" id="KW-1015">Disulfide bond</keyword>
<dbReference type="VEuPathDB" id="VectorBase:AFUN021913"/>
<feature type="compositionally biased region" description="Low complexity" evidence="10">
    <location>
        <begin position="227"/>
        <end position="241"/>
    </location>
</feature>
<dbReference type="PROSITE" id="PS00639">
    <property type="entry name" value="THIOL_PROTEASE_HIS"/>
    <property type="match status" value="1"/>
</dbReference>
<feature type="compositionally biased region" description="Polar residues" evidence="10">
    <location>
        <begin position="1886"/>
        <end position="1904"/>
    </location>
</feature>
<name>A0A4Y0BR50_ANOFN</name>
<comment type="similarity">
    <text evidence="1">Belongs to the peptidase C1 family.</text>
</comment>
<feature type="compositionally biased region" description="Basic and acidic residues" evidence="10">
    <location>
        <begin position="1435"/>
        <end position="1458"/>
    </location>
</feature>
<dbReference type="InterPro" id="IPR018073">
    <property type="entry name" value="Prot_inh_cystat_CS"/>
</dbReference>
<proteinExistence type="inferred from homology"/>
<dbReference type="PRINTS" id="PR00705">
    <property type="entry name" value="PAPAIN"/>
</dbReference>
<dbReference type="Gene3D" id="3.90.70.10">
    <property type="entry name" value="Cysteine proteinases"/>
    <property type="match status" value="1"/>
</dbReference>
<dbReference type="VEuPathDB" id="VectorBase:AFUN2_010312"/>
<dbReference type="GO" id="GO:0006508">
    <property type="term" value="P:proteolysis"/>
    <property type="evidence" value="ECO:0007669"/>
    <property type="project" value="UniProtKB-KW"/>
</dbReference>
<evidence type="ECO:0000256" key="11">
    <source>
        <dbReference type="SAM" id="SignalP"/>
    </source>
</evidence>
<feature type="chain" id="PRO_5021292246" description="Cystatin domain-containing protein" evidence="11">
    <location>
        <begin position="24"/>
        <end position="2238"/>
    </location>
</feature>
<sequence>MRTIPQLLLLLSTALVLLTVVRSEEQPNPVTEADVTSNSNGPTDEIDEEVQDAPSTVNGSSEGGIVAIHVDAVGGKEQLRPTQRGLSYIATSFLPREYRFVEILSATREVVAGVRYELTVSAEDEPNGEKHICHLVILEKPWITTEYGEKYRTLEYTNCSSPTTQTAAEETATRLNPVFDANLRQNEELTPERIGELEQQIIVEKVEMLEITSPPTTPLTSDGQDPSLTTSSTTTESEGLSDAAKSAIDELFSFASAPLQNANRNAAQQENAGFGAEVVEETIVPVRVFKNRAEAQDTVTTPATATTTTIAPLDQQVQSTFDEVFKTHQEIQKALDEVIVNGGGRDVQLKYRPVFDSLLQKVKASIDSYYRTTNGGDANVDTAAFVVRDNTNVTPSGVRGFVPTRTAASTRNDDQSSQESDEGQQRESLPAVNLKPPRVDAPTAVAYGTDSDEDEDDQQILTKDQFVKELKDEESLQRVKKHSIWKRNDEVDNKTKDPIGLSDDTEDNDKDEKLSKEELARQLNADDGLRRDKRGFSSGSFSSGGFGGGSYSGGGYYGGGHYGGGYYGGGGGYYNPYRRRQHRPVQNYYGHYRGKRSAYVTTPVELNEQDGVKMAERDAKSGSPAGSAVPVPSVSSTVSISNVDKDETTTVTSASKKTEEVKNVELDNKTKDPIGLSDETEDNDKDEKLSKEELARQLNADDGLRRDKRGFSSGSFSSGGFGGGSYSGGGYYGGGHYGGGYYGGGGGYYNPYRRRQHRPVQNYYGHYRGKRSAYITTPVELNEQDGVKMVERNAKSGSSAANAVPVPSVSSTVSIGNVDKDETTTLSSASKIPEEVKNVELDNKTKDPIGLSDDTEDNDKDEKLSKEELARQLNADEGLPRNKRDFSGGFGGGSFGGFSGGSFGGGSFSGGDGYYGGGYYGGGYYGGGYYGGGGYYPYRRRYYRPSPYYYGHYRGKRSAPSDDVPVEVSKQDNIKMAEQNTKPEPLAPKIEQVTTAFGDSNEADEVLTKEQLAQKLNADDGLRRDKRGYSSSIFSSSESHGYGHKVKYYGKYKPRPSYIKVPLSPYHALNRGKRTVSTADSNSINLDDPAEEAPYYYDHHRGKRSPPSDDVPVEVSEQQDNIKMAEQNAKPELLAPKIERVTMAFGDSNEADEVLTKEQLAQKLNADDGLRRDKRGYSSSIFSSSESHGYGHKVKYYGKYKPRPSYIKIPLSPYHALNRGKRTVSTADSNSINLDDPAEEARMKVIATEAIQRLDQMDSDPYQRMLLEVLDARKVSQRSDKSRTTYVLRVLTANSRCAEEESKVTESCKKRLIEDTTKECTLEVHVLKANAEDSQQVQLTKSKCQKQSNNLGDRLVGGATPVDLSDSAHKERIRLGLVGYESGKHSNFEILFGTVQVVAGTIHRYKIALKDDDQQVYSTCDVKVFTPLPSDAKPEYDFDCQDNKEDEAGNRRRRDVAAPKKLNKVPKTGSAQELTPEEYAKEEHQARVRTGLQQQSALVDGSGNERKVKIVGASMQLVAGKSYTYRLTFPDDESKRVCKLTVWEKPWLKEKAPQEAFKASFECPDSVTRTKRDSYCQGCASPLSADEYGNTEHQERIDKILTFHGLTRGSSLKVINATSQIVAGKKYVYYIHHNNAVCKLTSWERVWLTKSHPEDAYKYTYECEKEVAASKARTRRSVVPGGSRSLSQDELTATEHIERVDKILVSNGGSKESSNARIVSGTVQIVSGKLYKYAVEFSTDGSSQMCKLSSWERPWLEEKDPTEAYKYTVSCPDAKEAGSRQRRHAKKAGGSNELTAEELKDTSHIERIRAGMVSYNSERSKAYNEFEILAGSTQQVAGSLYKYTFRVTSEPDTVCKISIWERVWLESQDQRKYNVKCTGDDDTEQQPDIKSYPQQETSPATTVTPPVKRRSVRSLKIDDDEHVRRQFNKFKHHHRRQYASSMEHEMRFNIFRNNLFKIEQLNKFERGTAKYGVTKFADMTQAEYRAHTGLVVPKQHQDNNHIRNPLATQKDVANVGDMPRSFDWRDQGAVTKVKDQGSCGSCWAFSAIGNIEGLHQIKTNKLESYSEQELIDCDKVDNGCGGGYMDDAFKAVEQLGGLELEEDYPYKAKAQKSCQFNKTLSHVQVKGAVDMPKNETFIAQYLIKNGPIAIGLNANAMQFYRGGISHPWHPLCSHKSIDHGVLIVGYGIKEYPMFNKTLPYWIIKNSWGPKWGEQGYYRIYRGDNSCGVSEMASSAVLA</sequence>
<dbReference type="GO" id="GO:0004869">
    <property type="term" value="F:cysteine-type endopeptidase inhibitor activity"/>
    <property type="evidence" value="ECO:0007669"/>
    <property type="project" value="InterPro"/>
</dbReference>
<feature type="domain" description="Cathepsin propeptide inhibitor" evidence="13">
    <location>
        <begin position="1927"/>
        <end position="1984"/>
    </location>
</feature>
<protein>
    <recommendedName>
        <fullName evidence="15">Cystatin domain-containing protein</fullName>
    </recommendedName>
</protein>
<dbReference type="EnsemblMetazoa" id="AFUN021913-RA">
    <property type="protein sequence ID" value="AFUN021913-PA"/>
    <property type="gene ID" value="AFUN021913"/>
</dbReference>
<dbReference type="InterPro" id="IPR000010">
    <property type="entry name" value="Cystatin_dom"/>
</dbReference>
<feature type="region of interest" description="Disordered" evidence="10">
    <location>
        <begin position="1876"/>
        <end position="1907"/>
    </location>
</feature>
<dbReference type="InterPro" id="IPR046350">
    <property type="entry name" value="Cystatin_sf"/>
</dbReference>
<dbReference type="SMART" id="SM00848">
    <property type="entry name" value="Inhibitor_I29"/>
    <property type="match status" value="1"/>
</dbReference>
<dbReference type="InterPro" id="IPR000169">
    <property type="entry name" value="Pept_cys_AS"/>
</dbReference>
<feature type="region of interest" description="Disordered" evidence="10">
    <location>
        <begin position="492"/>
        <end position="544"/>
    </location>
</feature>
<evidence type="ECO:0000256" key="2">
    <source>
        <dbReference type="ARBA" id="ARBA00009403"/>
    </source>
</evidence>
<evidence type="ECO:0000256" key="5">
    <source>
        <dbReference type="ARBA" id="ARBA00022801"/>
    </source>
</evidence>
<keyword evidence="9" id="KW-0325">Glycoprotein</keyword>
<dbReference type="Pfam" id="PF00112">
    <property type="entry name" value="Peptidase_C1"/>
    <property type="match status" value="1"/>
</dbReference>
<evidence type="ECO:0000256" key="4">
    <source>
        <dbReference type="ARBA" id="ARBA00022729"/>
    </source>
</evidence>
<dbReference type="CDD" id="cd02248">
    <property type="entry name" value="Peptidase_C1A"/>
    <property type="match status" value="1"/>
</dbReference>
<feature type="compositionally biased region" description="Low complexity" evidence="10">
    <location>
        <begin position="796"/>
        <end position="814"/>
    </location>
</feature>
<dbReference type="InterPro" id="IPR038765">
    <property type="entry name" value="Papain-like_cys_pep_sf"/>
</dbReference>
<dbReference type="SMART" id="SM00645">
    <property type="entry name" value="Pept_C1"/>
    <property type="match status" value="1"/>
</dbReference>
<dbReference type="SUPFAM" id="SSF54001">
    <property type="entry name" value="Cysteine proteinases"/>
    <property type="match status" value="1"/>
</dbReference>
<dbReference type="InterPro" id="IPR025661">
    <property type="entry name" value="Pept_asp_AS"/>
</dbReference>
<comment type="similarity">
    <text evidence="2">Belongs to the cystatin family.</text>
</comment>